<dbReference type="EMBL" id="JBHSXN010000002">
    <property type="protein sequence ID" value="MFC6952829.1"/>
    <property type="molecule type" value="Genomic_DNA"/>
</dbReference>
<feature type="compositionally biased region" description="Basic and acidic residues" evidence="1">
    <location>
        <begin position="84"/>
        <end position="93"/>
    </location>
</feature>
<name>A0ABD5VB76_9EURY</name>
<gene>
    <name evidence="2" type="ORF">ACFQGB_08115</name>
</gene>
<dbReference type="Proteomes" id="UP001596395">
    <property type="component" value="Unassembled WGS sequence"/>
</dbReference>
<feature type="region of interest" description="Disordered" evidence="1">
    <location>
        <begin position="84"/>
        <end position="135"/>
    </location>
</feature>
<organism evidence="2 3">
    <name type="scientific">Halorubellus litoreus</name>
    <dbReference type="NCBI Taxonomy" id="755308"/>
    <lineage>
        <taxon>Archaea</taxon>
        <taxon>Methanobacteriati</taxon>
        <taxon>Methanobacteriota</taxon>
        <taxon>Stenosarchaea group</taxon>
        <taxon>Halobacteria</taxon>
        <taxon>Halobacteriales</taxon>
        <taxon>Halorubellaceae</taxon>
        <taxon>Halorubellus</taxon>
    </lineage>
</organism>
<keyword evidence="3" id="KW-1185">Reference proteome</keyword>
<evidence type="ECO:0008006" key="4">
    <source>
        <dbReference type="Google" id="ProtNLM"/>
    </source>
</evidence>
<feature type="region of interest" description="Disordered" evidence="1">
    <location>
        <begin position="235"/>
        <end position="255"/>
    </location>
</feature>
<dbReference type="RefSeq" id="WP_336349812.1">
    <property type="nucleotide sequence ID" value="NZ_JAZAQL010000002.1"/>
</dbReference>
<dbReference type="InterPro" id="IPR006311">
    <property type="entry name" value="TAT_signal"/>
</dbReference>
<dbReference type="PROSITE" id="PS51318">
    <property type="entry name" value="TAT"/>
    <property type="match status" value="1"/>
</dbReference>
<dbReference type="AlphaFoldDB" id="A0ABD5VB76"/>
<dbReference type="Gene3D" id="2.60.40.420">
    <property type="entry name" value="Cupredoxins - blue copper proteins"/>
    <property type="match status" value="1"/>
</dbReference>
<sequence length="291" mass="30830">MTAPTDVDELDLSDQELLTVLKNHGIDRRTLMKLFGVGAGVAALGGSAAGSSSRGNRIDEVYGASYDAELDTVPSGIVDHEVGMHVHPGDGAHEGFPPTQGEGEGEDGDQGDEDGENGEDGDQGEDGENGEDAVPEFFFDPVGLHVNLGDVVAFTTHGTGLHTITSFHPKWNEPPVLTFPDRVPTDYGFSSPPIATDDTWLYRFTTKGVYDLLCLPHVSFGMVMRIVVFDPEEDDVSEERFSEPAPDSEAPLPGAAATVLGDDALDPENVVDVGEVAWSALSLGSTESDDS</sequence>
<evidence type="ECO:0000313" key="3">
    <source>
        <dbReference type="Proteomes" id="UP001596395"/>
    </source>
</evidence>
<protein>
    <recommendedName>
        <fullName evidence="4">Copper binding protein, plastocyanin/azurin family</fullName>
    </recommendedName>
</protein>
<evidence type="ECO:0000256" key="1">
    <source>
        <dbReference type="SAM" id="MobiDB-lite"/>
    </source>
</evidence>
<accession>A0ABD5VB76</accession>
<feature type="compositionally biased region" description="Acidic residues" evidence="1">
    <location>
        <begin position="103"/>
        <end position="134"/>
    </location>
</feature>
<reference evidence="2 3" key="1">
    <citation type="journal article" date="2019" name="Int. J. Syst. Evol. Microbiol.">
        <title>The Global Catalogue of Microorganisms (GCM) 10K type strain sequencing project: providing services to taxonomists for standard genome sequencing and annotation.</title>
        <authorList>
            <consortium name="The Broad Institute Genomics Platform"/>
            <consortium name="The Broad Institute Genome Sequencing Center for Infectious Disease"/>
            <person name="Wu L."/>
            <person name="Ma J."/>
        </authorList>
    </citation>
    <scope>NUCLEOTIDE SEQUENCE [LARGE SCALE GENOMIC DNA]</scope>
    <source>
        <strain evidence="2 3">GX26</strain>
    </source>
</reference>
<dbReference type="SUPFAM" id="SSF49503">
    <property type="entry name" value="Cupredoxins"/>
    <property type="match status" value="1"/>
</dbReference>
<comment type="caution">
    <text evidence="2">The sequence shown here is derived from an EMBL/GenBank/DDBJ whole genome shotgun (WGS) entry which is preliminary data.</text>
</comment>
<evidence type="ECO:0000313" key="2">
    <source>
        <dbReference type="EMBL" id="MFC6952829.1"/>
    </source>
</evidence>
<dbReference type="InterPro" id="IPR008972">
    <property type="entry name" value="Cupredoxin"/>
</dbReference>
<proteinExistence type="predicted"/>